<feature type="compositionally biased region" description="Acidic residues" evidence="1">
    <location>
        <begin position="57"/>
        <end position="66"/>
    </location>
</feature>
<dbReference type="EMBL" id="DXAM01000092">
    <property type="protein sequence ID" value="HJA04555.1"/>
    <property type="molecule type" value="Genomic_DNA"/>
</dbReference>
<feature type="compositionally biased region" description="Polar residues" evidence="1">
    <location>
        <begin position="28"/>
        <end position="44"/>
    </location>
</feature>
<name>A0A9D2H6N4_9MICO</name>
<reference evidence="3" key="1">
    <citation type="journal article" date="2021" name="PeerJ">
        <title>Extensive microbial diversity within the chicken gut microbiome revealed by metagenomics and culture.</title>
        <authorList>
            <person name="Gilroy R."/>
            <person name="Ravi A."/>
            <person name="Getino M."/>
            <person name="Pursley I."/>
            <person name="Horton D.L."/>
            <person name="Alikhan N.F."/>
            <person name="Baker D."/>
            <person name="Gharbi K."/>
            <person name="Hall N."/>
            <person name="Watson M."/>
            <person name="Adriaenssens E.M."/>
            <person name="Foster-Nyarko E."/>
            <person name="Jarju S."/>
            <person name="Secka A."/>
            <person name="Antonio M."/>
            <person name="Oren A."/>
            <person name="Chaudhuri R.R."/>
            <person name="La Ragione R."/>
            <person name="Hildebrand F."/>
            <person name="Pallen M.J."/>
        </authorList>
    </citation>
    <scope>NUCLEOTIDE SEQUENCE</scope>
    <source>
        <strain evidence="3">ChiHjej8B7-3636</strain>
    </source>
</reference>
<organism evidence="3 4">
    <name type="scientific">Candidatus Microbacterium stercoravium</name>
    <dbReference type="NCBI Taxonomy" id="2838697"/>
    <lineage>
        <taxon>Bacteria</taxon>
        <taxon>Bacillati</taxon>
        <taxon>Actinomycetota</taxon>
        <taxon>Actinomycetes</taxon>
        <taxon>Micrococcales</taxon>
        <taxon>Microbacteriaceae</taxon>
        <taxon>Microbacterium</taxon>
    </lineage>
</organism>
<evidence type="ECO:0008006" key="5">
    <source>
        <dbReference type="Google" id="ProtNLM"/>
    </source>
</evidence>
<proteinExistence type="predicted"/>
<evidence type="ECO:0000256" key="2">
    <source>
        <dbReference type="SAM" id="SignalP"/>
    </source>
</evidence>
<dbReference type="AlphaFoldDB" id="A0A9D2H6N4"/>
<feature type="chain" id="PRO_5038767373" description="Lipoprotein" evidence="2">
    <location>
        <begin position="30"/>
        <end position="220"/>
    </location>
</feature>
<reference evidence="3" key="2">
    <citation type="submission" date="2021-04" db="EMBL/GenBank/DDBJ databases">
        <authorList>
            <person name="Gilroy R."/>
        </authorList>
    </citation>
    <scope>NUCLEOTIDE SEQUENCE</scope>
    <source>
        <strain evidence="3">ChiHjej8B7-3636</strain>
    </source>
</reference>
<feature type="signal peptide" evidence="2">
    <location>
        <begin position="1"/>
        <end position="29"/>
    </location>
</feature>
<protein>
    <recommendedName>
        <fullName evidence="5">Lipoprotein</fullName>
    </recommendedName>
</protein>
<sequence>MTNVGARRIAAAAVALVLGIGAFSGCTRSAPTVSEQTSPSASVRSTPYTTSPTPTPEETERDDPTDPDSWVVTERGIGPIDVGDDFPTVLDEIRGSGIGTLDTCDGVAYGVAEDNAYDVIVIKDRYDGTDEVVEVSVGWIGDTMGVGPRTDEDLGLGSTKAQVLGAYESAAEQPSDIADNSYVVVADEASKLVFTYRDGYDGAVAVSTLTGKQPSYEPCA</sequence>
<evidence type="ECO:0000313" key="3">
    <source>
        <dbReference type="EMBL" id="HJA04555.1"/>
    </source>
</evidence>
<gene>
    <name evidence="3" type="ORF">H9800_06790</name>
</gene>
<accession>A0A9D2H6N4</accession>
<comment type="caution">
    <text evidence="3">The sequence shown here is derived from an EMBL/GenBank/DDBJ whole genome shotgun (WGS) entry which is preliminary data.</text>
</comment>
<keyword evidence="2" id="KW-0732">Signal</keyword>
<dbReference type="Proteomes" id="UP000824220">
    <property type="component" value="Unassembled WGS sequence"/>
</dbReference>
<dbReference type="PROSITE" id="PS51257">
    <property type="entry name" value="PROKAR_LIPOPROTEIN"/>
    <property type="match status" value="1"/>
</dbReference>
<feature type="region of interest" description="Disordered" evidence="1">
    <location>
        <begin position="28"/>
        <end position="70"/>
    </location>
</feature>
<evidence type="ECO:0000256" key="1">
    <source>
        <dbReference type="SAM" id="MobiDB-lite"/>
    </source>
</evidence>
<evidence type="ECO:0000313" key="4">
    <source>
        <dbReference type="Proteomes" id="UP000824220"/>
    </source>
</evidence>